<dbReference type="PRINTS" id="PR00954">
    <property type="entry name" value="FLGMOTORFLIG"/>
</dbReference>
<dbReference type="Proteomes" id="UP001215231">
    <property type="component" value="Chromosome"/>
</dbReference>
<dbReference type="InterPro" id="IPR000090">
    <property type="entry name" value="Flg_Motor_Flig"/>
</dbReference>
<sequence>MFFGKRLKGQTRLRGAMIAVDGVKTAAAILNCLPPKQANEMVNALQVQDLPLAEKIQAQLFVFDDFVYVDDHSMQVLIAKIPRATLSLALRGIKGACLQKFLANISANAAAMLKEELDFSSGKAQAKALPEIEKARKGVIDLARQLEAEEQIILTYDGFYI</sequence>
<dbReference type="SUPFAM" id="SSF48029">
    <property type="entry name" value="FliG"/>
    <property type="match status" value="1"/>
</dbReference>
<reference evidence="4 5" key="1">
    <citation type="journal article" date="2022" name="Mar. Drugs">
        <title>Bioassay-Guided Fractionation Leads to the Detection of Cholic Acid Generated by the Rare Thalassomonas sp.</title>
        <authorList>
            <person name="Pheiffer F."/>
            <person name="Schneider Y.K."/>
            <person name="Hansen E.H."/>
            <person name="Andersen J.H."/>
            <person name="Isaksson J."/>
            <person name="Busche T."/>
            <person name="R C."/>
            <person name="Kalinowski J."/>
            <person name="Zyl L.V."/>
            <person name="Trindade M."/>
        </authorList>
    </citation>
    <scope>NUCLEOTIDE SEQUENCE [LARGE SCALE GENOMIC DNA]</scope>
    <source>
        <strain evidence="4 5">A5K-61T</strain>
    </source>
</reference>
<gene>
    <name evidence="4" type="ORF">H3N35_14360</name>
</gene>
<evidence type="ECO:0000313" key="4">
    <source>
        <dbReference type="EMBL" id="WDE09521.1"/>
    </source>
</evidence>
<evidence type="ECO:0000256" key="1">
    <source>
        <dbReference type="ARBA" id="ARBA00004515"/>
    </source>
</evidence>
<dbReference type="RefSeq" id="WP_274049469.1">
    <property type="nucleotide sequence ID" value="NZ_CP059693.1"/>
</dbReference>
<name>A0ABY7V7A4_9GAMM</name>
<keyword evidence="5" id="KW-1185">Reference proteome</keyword>
<evidence type="ECO:0000256" key="2">
    <source>
        <dbReference type="ARBA" id="ARBA00025598"/>
    </source>
</evidence>
<dbReference type="Pfam" id="PF01706">
    <property type="entry name" value="FliG_C"/>
    <property type="match status" value="1"/>
</dbReference>
<dbReference type="Gene3D" id="1.10.220.30">
    <property type="match status" value="1"/>
</dbReference>
<dbReference type="PANTHER" id="PTHR30534">
    <property type="entry name" value="FLAGELLAR MOTOR SWITCH PROTEIN FLIG"/>
    <property type="match status" value="1"/>
</dbReference>
<evidence type="ECO:0000259" key="3">
    <source>
        <dbReference type="Pfam" id="PF01706"/>
    </source>
</evidence>
<dbReference type="PANTHER" id="PTHR30534:SF0">
    <property type="entry name" value="FLAGELLAR MOTOR SWITCH PROTEIN FLIG"/>
    <property type="match status" value="1"/>
</dbReference>
<organism evidence="4 5">
    <name type="scientific">Thalassomonas haliotis</name>
    <dbReference type="NCBI Taxonomy" id="485448"/>
    <lineage>
        <taxon>Bacteria</taxon>
        <taxon>Pseudomonadati</taxon>
        <taxon>Pseudomonadota</taxon>
        <taxon>Gammaproteobacteria</taxon>
        <taxon>Alteromonadales</taxon>
        <taxon>Colwelliaceae</taxon>
        <taxon>Thalassomonas</taxon>
    </lineage>
</organism>
<accession>A0ABY7V7A4</accession>
<proteinExistence type="predicted"/>
<protein>
    <recommendedName>
        <fullName evidence="3">Flagellar motor switch protein FliG C-terminal domain-containing protein</fullName>
    </recommendedName>
</protein>
<dbReference type="EMBL" id="CP059693">
    <property type="protein sequence ID" value="WDE09521.1"/>
    <property type="molecule type" value="Genomic_DNA"/>
</dbReference>
<comment type="subcellular location">
    <subcellularLocation>
        <location evidence="1">Cell inner membrane</location>
        <topology evidence="1">Peripheral membrane protein</topology>
        <orientation evidence="1">Cytoplasmic side</orientation>
    </subcellularLocation>
</comment>
<dbReference type="InterPro" id="IPR023087">
    <property type="entry name" value="Flg_Motor_Flig_C"/>
</dbReference>
<dbReference type="InterPro" id="IPR011002">
    <property type="entry name" value="FliG_a-hlx"/>
</dbReference>
<comment type="function">
    <text evidence="2">FliG is one of three proteins (FliG, FliN, FliM) that forms the rotor-mounted switch complex (C ring), located at the base of the basal body. This complex interacts with the CheY and CheZ chemotaxis proteins, in addition to contacting components of the motor that determine the direction of flagellar rotation.</text>
</comment>
<evidence type="ECO:0000313" key="5">
    <source>
        <dbReference type="Proteomes" id="UP001215231"/>
    </source>
</evidence>
<feature type="domain" description="Flagellar motor switch protein FliG C-terminal" evidence="3">
    <location>
        <begin position="44"/>
        <end position="154"/>
    </location>
</feature>